<dbReference type="Proteomes" id="UP000481043">
    <property type="component" value="Unassembled WGS sequence"/>
</dbReference>
<reference evidence="4 5" key="1">
    <citation type="submission" date="2020-02" db="EMBL/GenBank/DDBJ databases">
        <title>Bacillus aquiflavi sp. nov., isolated from yellow water of strong flavor Chinese baijiu in Yibin region of China.</title>
        <authorList>
            <person name="Xie J."/>
        </authorList>
    </citation>
    <scope>NUCLEOTIDE SEQUENCE [LARGE SCALE GENOMIC DNA]</scope>
    <source>
        <strain evidence="4 5">SA4</strain>
    </source>
</reference>
<feature type="domain" description="Glycosyl transferase family 1" evidence="2">
    <location>
        <begin position="225"/>
        <end position="386"/>
    </location>
</feature>
<evidence type="ECO:0000313" key="4">
    <source>
        <dbReference type="EMBL" id="NEY73441.1"/>
    </source>
</evidence>
<dbReference type="InterPro" id="IPR028098">
    <property type="entry name" value="Glyco_trans_4-like_N"/>
</dbReference>
<proteinExistence type="inferred from homology"/>
<dbReference type="RefSeq" id="WP_163180989.1">
    <property type="nucleotide sequence ID" value="NZ_JAAIWM010000007.1"/>
</dbReference>
<gene>
    <name evidence="4" type="ORF">G4D63_17030</name>
</gene>
<evidence type="ECO:0000313" key="5">
    <source>
        <dbReference type="Proteomes" id="UP000481043"/>
    </source>
</evidence>
<feature type="domain" description="Glycosyltransferase subfamily 4-like N-terminal" evidence="3">
    <location>
        <begin position="22"/>
        <end position="206"/>
    </location>
</feature>
<dbReference type="Pfam" id="PF13439">
    <property type="entry name" value="Glyco_transf_4"/>
    <property type="match status" value="1"/>
</dbReference>
<dbReference type="Gene3D" id="3.40.50.2000">
    <property type="entry name" value="Glycogen Phosphorylase B"/>
    <property type="match status" value="2"/>
</dbReference>
<accession>A0A6M0QAL8</accession>
<dbReference type="InterPro" id="IPR001296">
    <property type="entry name" value="Glyco_trans_1"/>
</dbReference>
<dbReference type="PANTHER" id="PTHR12526:SF622">
    <property type="entry name" value="GLYCOSYLTRANSFERASE (GROUP I)"/>
    <property type="match status" value="1"/>
</dbReference>
<evidence type="ECO:0000256" key="1">
    <source>
        <dbReference type="ARBA" id="ARBA00009481"/>
    </source>
</evidence>
<dbReference type="SUPFAM" id="SSF53756">
    <property type="entry name" value="UDP-Glycosyltransferase/glycogen phosphorylase"/>
    <property type="match status" value="1"/>
</dbReference>
<evidence type="ECO:0000259" key="2">
    <source>
        <dbReference type="Pfam" id="PF00534"/>
    </source>
</evidence>
<protein>
    <submittedName>
        <fullName evidence="4">Glycosyltransferase family 4 protein</fullName>
    </submittedName>
</protein>
<dbReference type="CDD" id="cd03794">
    <property type="entry name" value="GT4_WbuB-like"/>
    <property type="match status" value="1"/>
</dbReference>
<dbReference type="EMBL" id="JAAIWM010000007">
    <property type="protein sequence ID" value="NEY73441.1"/>
    <property type="molecule type" value="Genomic_DNA"/>
</dbReference>
<sequence>MNIWIFNHYSNGPMSSGGTRHYDLAKELVKKGYQVTIFASSFAHQASEDTRIINREKVKVEVHDGIRFVWIKTEVYDRNDWKRVKNILDYSFRAYHYAKKLKEQPDMIIGSLMHPLAPVIAYVLAKKKRAHFYFEERDLWPQTLIDIGKVSKYHPVVMALGKLETFLYKRAQKIIVLFHKAPDYVKGKGIDENKVLFLPNGVDLSRFRSTTPCDLPLEVEETLQHLKDRFIAIYTGSHGISDYLDSILWTANEMKEKNESIHFLLVGNGPEKEKLMKMKEKFELDNVTFLPSLLKEHIPTLLQRADVGLISLKDAELYKWGISFNKQYDYMAASLPTVLLSNRGEYHIEQSGGGVIVRSAEEMSEAILTLYKDEEKRKELGENARHFVEDHHSWDVLSTKLIDTFKETSTIELEGKG</sequence>
<evidence type="ECO:0000259" key="3">
    <source>
        <dbReference type="Pfam" id="PF13439"/>
    </source>
</evidence>
<name>A0A6M0QAL8_9BACI</name>
<organism evidence="4 5">
    <name type="scientific">Bacillus mesophilus</name>
    <dbReference type="NCBI Taxonomy" id="1808955"/>
    <lineage>
        <taxon>Bacteria</taxon>
        <taxon>Bacillati</taxon>
        <taxon>Bacillota</taxon>
        <taxon>Bacilli</taxon>
        <taxon>Bacillales</taxon>
        <taxon>Bacillaceae</taxon>
        <taxon>Bacillus</taxon>
    </lineage>
</organism>
<comment type="similarity">
    <text evidence="1">Belongs to the glycosyltransferase group 1 family. Glycosyltransferase 4 subfamily.</text>
</comment>
<keyword evidence="4" id="KW-0808">Transferase</keyword>
<dbReference type="PANTHER" id="PTHR12526">
    <property type="entry name" value="GLYCOSYLTRANSFERASE"/>
    <property type="match status" value="1"/>
</dbReference>
<dbReference type="GO" id="GO:0016757">
    <property type="term" value="F:glycosyltransferase activity"/>
    <property type="evidence" value="ECO:0007669"/>
    <property type="project" value="InterPro"/>
</dbReference>
<dbReference type="AlphaFoldDB" id="A0A6M0QAL8"/>
<dbReference type="Pfam" id="PF00534">
    <property type="entry name" value="Glycos_transf_1"/>
    <property type="match status" value="1"/>
</dbReference>
<comment type="caution">
    <text evidence="4">The sequence shown here is derived from an EMBL/GenBank/DDBJ whole genome shotgun (WGS) entry which is preliminary data.</text>
</comment>
<keyword evidence="5" id="KW-1185">Reference proteome</keyword>